<evidence type="ECO:0000259" key="3">
    <source>
        <dbReference type="Pfam" id="PF13439"/>
    </source>
</evidence>
<dbReference type="KEGG" id="echi:FKX85_19565"/>
<dbReference type="EMBL" id="CP041253">
    <property type="protein sequence ID" value="QDH81110.1"/>
    <property type="molecule type" value="Genomic_DNA"/>
</dbReference>
<dbReference type="AlphaFoldDB" id="A0A514CMU6"/>
<name>A0A514CMU6_9BACT</name>
<evidence type="ECO:0000313" key="5">
    <source>
        <dbReference type="Proteomes" id="UP000316614"/>
    </source>
</evidence>
<evidence type="ECO:0000313" key="4">
    <source>
        <dbReference type="EMBL" id="QDH81110.1"/>
    </source>
</evidence>
<dbReference type="Pfam" id="PF00534">
    <property type="entry name" value="Glycos_transf_1"/>
    <property type="match status" value="1"/>
</dbReference>
<accession>A0A514CMU6</accession>
<dbReference type="GO" id="GO:0009103">
    <property type="term" value="P:lipopolysaccharide biosynthetic process"/>
    <property type="evidence" value="ECO:0007669"/>
    <property type="project" value="TreeGrafter"/>
</dbReference>
<dbReference type="OrthoDB" id="9801609at2"/>
<dbReference type="RefSeq" id="WP_141616325.1">
    <property type="nucleotide sequence ID" value="NZ_CP041253.1"/>
</dbReference>
<dbReference type="CDD" id="cd03809">
    <property type="entry name" value="GT4_MtfB-like"/>
    <property type="match status" value="1"/>
</dbReference>
<organism evidence="4 5">
    <name type="scientific">Echinicola soli</name>
    <dbReference type="NCBI Taxonomy" id="2591634"/>
    <lineage>
        <taxon>Bacteria</taxon>
        <taxon>Pseudomonadati</taxon>
        <taxon>Bacteroidota</taxon>
        <taxon>Cytophagia</taxon>
        <taxon>Cytophagales</taxon>
        <taxon>Cyclobacteriaceae</taxon>
        <taxon>Echinicola</taxon>
    </lineage>
</organism>
<dbReference type="Gene3D" id="3.40.50.2000">
    <property type="entry name" value="Glycogen Phosphorylase B"/>
    <property type="match status" value="2"/>
</dbReference>
<evidence type="ECO:0000256" key="1">
    <source>
        <dbReference type="ARBA" id="ARBA00022679"/>
    </source>
</evidence>
<protein>
    <submittedName>
        <fullName evidence="4">Glycosyltransferase family 4 protein</fullName>
    </submittedName>
</protein>
<feature type="domain" description="Glycosyl transferase family 1" evidence="2">
    <location>
        <begin position="152"/>
        <end position="310"/>
    </location>
</feature>
<dbReference type="InterPro" id="IPR001296">
    <property type="entry name" value="Glyco_trans_1"/>
</dbReference>
<feature type="domain" description="Glycosyltransferase subfamily 4-like N-terminal" evidence="3">
    <location>
        <begin position="49"/>
        <end position="147"/>
    </location>
</feature>
<dbReference type="SUPFAM" id="SSF53756">
    <property type="entry name" value="UDP-Glycosyltransferase/glycogen phosphorylase"/>
    <property type="match status" value="1"/>
</dbReference>
<sequence>MEQKRKVLIDGRWAGDTGIGRLFREVMQAAPQQVDCHYIQTKAGLGNMFSPVSLARDIARSDGEIFYSPSFMPPLYSKMPYVFTVHDLMHLFYYSTMHRIYYRQVIARLATRAKQVITVSHFSKAQLVSLLGIPEELVTVIYNGVDDHFLANQEASSLGRPYFLYIGNRRANKNLPAMLEAFAHAHIPKDYVFALSGKSDPQLNALIQDLGIEKRVQFLGYIPEEELPKVYKGAYATLFVSKMEGFGLPVLESMASGTPVLTSTKSSLPEIAGGAALCANPADILDIQQGIERLVSDQGMYEGFVERGLKRARQFPWSRTAEQTWKLILS</sequence>
<dbReference type="GO" id="GO:0016757">
    <property type="term" value="F:glycosyltransferase activity"/>
    <property type="evidence" value="ECO:0007669"/>
    <property type="project" value="InterPro"/>
</dbReference>
<keyword evidence="1 4" id="KW-0808">Transferase</keyword>
<gene>
    <name evidence="4" type="ORF">FKX85_19565</name>
</gene>
<dbReference type="Proteomes" id="UP000316614">
    <property type="component" value="Chromosome"/>
</dbReference>
<reference evidence="4 5" key="1">
    <citation type="submission" date="2019-06" db="EMBL/GenBank/DDBJ databases">
        <title>Echinicola alkalisoli sp. nov. isolated from saline soil.</title>
        <authorList>
            <person name="Sun J.-Q."/>
            <person name="Xu L."/>
        </authorList>
    </citation>
    <scope>NUCLEOTIDE SEQUENCE [LARGE SCALE GENOMIC DNA]</scope>
    <source>
        <strain evidence="4 5">LN3S3</strain>
    </source>
</reference>
<dbReference type="Pfam" id="PF13439">
    <property type="entry name" value="Glyco_transf_4"/>
    <property type="match status" value="1"/>
</dbReference>
<dbReference type="InterPro" id="IPR028098">
    <property type="entry name" value="Glyco_trans_4-like_N"/>
</dbReference>
<keyword evidence="5" id="KW-1185">Reference proteome</keyword>
<proteinExistence type="predicted"/>
<dbReference type="PANTHER" id="PTHR46401">
    <property type="entry name" value="GLYCOSYLTRANSFERASE WBBK-RELATED"/>
    <property type="match status" value="1"/>
</dbReference>
<dbReference type="PANTHER" id="PTHR46401:SF2">
    <property type="entry name" value="GLYCOSYLTRANSFERASE WBBK-RELATED"/>
    <property type="match status" value="1"/>
</dbReference>
<evidence type="ECO:0000259" key="2">
    <source>
        <dbReference type="Pfam" id="PF00534"/>
    </source>
</evidence>